<dbReference type="PANTHER" id="PTHR11707">
    <property type="entry name" value="L-ASPARAGINASE"/>
    <property type="match status" value="1"/>
</dbReference>
<dbReference type="InterPro" id="IPR036152">
    <property type="entry name" value="Asp/glu_Ase-like_sf"/>
</dbReference>
<sequence length="332" mass="34834">MSRPRVAFIGTGGTISSLGKGPLDTVDYGSTGNMMDAEAILARFPEVQLVADVFPVPFSAVPSPNIHFPEWKALVLLCDKVVAENPGLAGIVIGHGTASLEETAYALHLAAKVPVPIVVTGSQRPASALSTDAGLNLVNAVRVAADPAARGMGVMVLLNDEIQSAREVTKTSTGRMQTFRSPDFGVLGQADGDQVVWYRKPLRLGAPETVFDIRALDVLPRVDISYAYAGADGTAVRAFLAAGAKGIVSAGFAPGFCGPGDLEPLKQAVQDGVIVVQCSRAGSGRVFPSTKLKEYGFLTADNLNPQKARILLAMALTVTRDPAEVARIFATY</sequence>
<reference evidence="6 7" key="1">
    <citation type="submission" date="2016-05" db="EMBL/GenBank/DDBJ databases">
        <title>Complete Genome and Methylome Analysis of Psychrotrophic Bacterial Isolates from Antarctic Lake Untersee.</title>
        <authorList>
            <person name="Fomenkov A."/>
            <person name="Akimov V.N."/>
            <person name="Vasilyeva L.V."/>
            <person name="Andersen D."/>
            <person name="Vincze T."/>
            <person name="Roberts R.J."/>
        </authorList>
    </citation>
    <scope>NUCLEOTIDE SEQUENCE [LARGE SCALE GENOMIC DNA]</scope>
    <source>
        <strain evidence="6 7">U14-5</strain>
    </source>
</reference>
<evidence type="ECO:0000259" key="4">
    <source>
        <dbReference type="Pfam" id="PF00710"/>
    </source>
</evidence>
<dbReference type="Proteomes" id="UP000185494">
    <property type="component" value="Chromosome 1"/>
</dbReference>
<dbReference type="Gene3D" id="3.40.50.1170">
    <property type="entry name" value="L-asparaginase, N-terminal domain"/>
    <property type="match status" value="1"/>
</dbReference>
<dbReference type="AlphaFoldDB" id="A0A1L7AIF7"/>
<dbReference type="InterPro" id="IPR027473">
    <property type="entry name" value="L-asparaginase_C"/>
</dbReference>
<dbReference type="GO" id="GO:0006528">
    <property type="term" value="P:asparagine metabolic process"/>
    <property type="evidence" value="ECO:0007669"/>
    <property type="project" value="InterPro"/>
</dbReference>
<feature type="active site" description="O-isoaspartyl threonine intermediate" evidence="3">
    <location>
        <position position="14"/>
    </location>
</feature>
<name>A0A1L7AIF7_9PROT</name>
<evidence type="ECO:0000259" key="5">
    <source>
        <dbReference type="Pfam" id="PF17763"/>
    </source>
</evidence>
<dbReference type="PROSITE" id="PS51732">
    <property type="entry name" value="ASN_GLN_ASE_3"/>
    <property type="match status" value="1"/>
</dbReference>
<dbReference type="FunFam" id="3.40.50.1170:FF:000001">
    <property type="entry name" value="L-asparaginase 2"/>
    <property type="match status" value="1"/>
</dbReference>
<dbReference type="Pfam" id="PF00710">
    <property type="entry name" value="Asparaginase"/>
    <property type="match status" value="1"/>
</dbReference>
<dbReference type="InterPro" id="IPR004550">
    <property type="entry name" value="AsnASE_II"/>
</dbReference>
<dbReference type="GO" id="GO:0004067">
    <property type="term" value="F:asparaginase activity"/>
    <property type="evidence" value="ECO:0007669"/>
    <property type="project" value="UniProtKB-UniRule"/>
</dbReference>
<dbReference type="CDD" id="cd08964">
    <property type="entry name" value="L-asparaginase_II"/>
    <property type="match status" value="1"/>
</dbReference>
<evidence type="ECO:0000256" key="2">
    <source>
        <dbReference type="ARBA" id="ARBA00022801"/>
    </source>
</evidence>
<evidence type="ECO:0000313" key="7">
    <source>
        <dbReference type="Proteomes" id="UP000185494"/>
    </source>
</evidence>
<dbReference type="eggNOG" id="COG0252">
    <property type="taxonomic scope" value="Bacteria"/>
</dbReference>
<dbReference type="InterPro" id="IPR040919">
    <property type="entry name" value="Asparaginase_C"/>
</dbReference>
<feature type="domain" description="Asparaginase/glutaminase C-terminal" evidence="5">
    <location>
        <begin position="221"/>
        <end position="329"/>
    </location>
</feature>
<evidence type="ECO:0000256" key="1">
    <source>
        <dbReference type="ARBA" id="ARBA00010518"/>
    </source>
</evidence>
<dbReference type="PANTHER" id="PTHR11707:SF28">
    <property type="entry name" value="60 KDA LYSOPHOSPHOLIPASE"/>
    <property type="match status" value="1"/>
</dbReference>
<proteinExistence type="inferred from homology"/>
<dbReference type="SUPFAM" id="SSF53774">
    <property type="entry name" value="Glutaminase/Asparaginase"/>
    <property type="match status" value="1"/>
</dbReference>
<dbReference type="SMART" id="SM00870">
    <property type="entry name" value="Asparaginase"/>
    <property type="match status" value="1"/>
</dbReference>
<dbReference type="STRING" id="257708.RGI145_17070"/>
<protein>
    <submittedName>
        <fullName evidence="6">L-asparaginase</fullName>
    </submittedName>
</protein>
<dbReference type="SFLD" id="SFLDS00057">
    <property type="entry name" value="Glutaminase/Asparaginase"/>
    <property type="match status" value="1"/>
</dbReference>
<comment type="similarity">
    <text evidence="1">Belongs to the asparaginase 1 family.</text>
</comment>
<accession>A0A1L7AIF7</accession>
<dbReference type="InterPro" id="IPR027474">
    <property type="entry name" value="L-asparaginase_N"/>
</dbReference>
<dbReference type="PIRSF" id="PIRSF001220">
    <property type="entry name" value="L-ASNase_gatD"/>
    <property type="match status" value="1"/>
</dbReference>
<organism evidence="6 7">
    <name type="scientific">Roseomonas gilardii</name>
    <dbReference type="NCBI Taxonomy" id="257708"/>
    <lineage>
        <taxon>Bacteria</taxon>
        <taxon>Pseudomonadati</taxon>
        <taxon>Pseudomonadota</taxon>
        <taxon>Alphaproteobacteria</taxon>
        <taxon>Acetobacterales</taxon>
        <taxon>Roseomonadaceae</taxon>
        <taxon>Roseomonas</taxon>
    </lineage>
</organism>
<dbReference type="EMBL" id="CP015583">
    <property type="protein sequence ID" value="APT58567.1"/>
    <property type="molecule type" value="Genomic_DNA"/>
</dbReference>
<dbReference type="InterPro" id="IPR006034">
    <property type="entry name" value="Asparaginase/glutaminase-like"/>
</dbReference>
<dbReference type="PIRSF" id="PIRSF500176">
    <property type="entry name" value="L_ASNase"/>
    <property type="match status" value="1"/>
</dbReference>
<feature type="domain" description="L-asparaginase N-terminal" evidence="4">
    <location>
        <begin position="5"/>
        <end position="201"/>
    </location>
</feature>
<dbReference type="KEGG" id="rgi:RGI145_17070"/>
<dbReference type="Pfam" id="PF17763">
    <property type="entry name" value="Asparaginase_C"/>
    <property type="match status" value="1"/>
</dbReference>
<evidence type="ECO:0000256" key="3">
    <source>
        <dbReference type="PIRSR" id="PIRSR001220-1"/>
    </source>
</evidence>
<evidence type="ECO:0000313" key="6">
    <source>
        <dbReference type="EMBL" id="APT58567.1"/>
    </source>
</evidence>
<gene>
    <name evidence="6" type="ORF">RGI145_17070</name>
</gene>
<dbReference type="PRINTS" id="PR00139">
    <property type="entry name" value="ASNGLNASE"/>
</dbReference>
<dbReference type="Gene3D" id="3.40.50.40">
    <property type="match status" value="1"/>
</dbReference>
<dbReference type="RefSeq" id="WP_075799328.1">
    <property type="nucleotide sequence ID" value="NZ_CP015583.1"/>
</dbReference>
<dbReference type="InterPro" id="IPR037152">
    <property type="entry name" value="L-asparaginase_N_sf"/>
</dbReference>
<keyword evidence="2" id="KW-0378">Hydrolase</keyword>